<dbReference type="GO" id="GO:0003677">
    <property type="term" value="F:DNA binding"/>
    <property type="evidence" value="ECO:0007669"/>
    <property type="project" value="UniProtKB-KW"/>
</dbReference>
<dbReference type="SMART" id="SM00066">
    <property type="entry name" value="GAL4"/>
    <property type="match status" value="1"/>
</dbReference>
<dbReference type="InterPro" id="IPR007219">
    <property type="entry name" value="XnlR_reg_dom"/>
</dbReference>
<evidence type="ECO:0000313" key="8">
    <source>
        <dbReference type="EMBL" id="KAJ5096723.1"/>
    </source>
</evidence>
<dbReference type="InterPro" id="IPR001138">
    <property type="entry name" value="Zn2Cys6_DnaBD"/>
</dbReference>
<evidence type="ECO:0000313" key="9">
    <source>
        <dbReference type="Proteomes" id="UP001149165"/>
    </source>
</evidence>
<dbReference type="GO" id="GO:0008270">
    <property type="term" value="F:zinc ion binding"/>
    <property type="evidence" value="ECO:0007669"/>
    <property type="project" value="InterPro"/>
</dbReference>
<evidence type="ECO:0000256" key="6">
    <source>
        <dbReference type="SAM" id="MobiDB-lite"/>
    </source>
</evidence>
<accession>A0A9W9FAP6</accession>
<dbReference type="CDD" id="cd12148">
    <property type="entry name" value="fungal_TF_MHR"/>
    <property type="match status" value="1"/>
</dbReference>
<keyword evidence="3" id="KW-0238">DNA-binding</keyword>
<evidence type="ECO:0000256" key="3">
    <source>
        <dbReference type="ARBA" id="ARBA00023125"/>
    </source>
</evidence>
<evidence type="ECO:0000259" key="7">
    <source>
        <dbReference type="PROSITE" id="PS50048"/>
    </source>
</evidence>
<name>A0A9W9FAP6_9EURO</name>
<dbReference type="PROSITE" id="PS00463">
    <property type="entry name" value="ZN2_CY6_FUNGAL_1"/>
    <property type="match status" value="1"/>
</dbReference>
<dbReference type="PANTHER" id="PTHR46910:SF1">
    <property type="entry name" value="MISCELLANEOUS ZN(II)2CYS6 TRANSCRIPTION FACTOR (EUROFUNG)-RELATED"/>
    <property type="match status" value="1"/>
</dbReference>
<proteinExistence type="predicted"/>
<dbReference type="PROSITE" id="PS50048">
    <property type="entry name" value="ZN2_CY6_FUNGAL_2"/>
    <property type="match status" value="1"/>
</dbReference>
<protein>
    <recommendedName>
        <fullName evidence="7">Zn(2)-C6 fungal-type domain-containing protein</fullName>
    </recommendedName>
</protein>
<organism evidence="8 9">
    <name type="scientific">Penicillium angulare</name>
    <dbReference type="NCBI Taxonomy" id="116970"/>
    <lineage>
        <taxon>Eukaryota</taxon>
        <taxon>Fungi</taxon>
        <taxon>Dikarya</taxon>
        <taxon>Ascomycota</taxon>
        <taxon>Pezizomycotina</taxon>
        <taxon>Eurotiomycetes</taxon>
        <taxon>Eurotiomycetidae</taxon>
        <taxon>Eurotiales</taxon>
        <taxon>Aspergillaceae</taxon>
        <taxon>Penicillium</taxon>
    </lineage>
</organism>
<dbReference type="OrthoDB" id="2283488at2759"/>
<feature type="domain" description="Zn(2)-C6 fungal-type" evidence="7">
    <location>
        <begin position="24"/>
        <end position="53"/>
    </location>
</feature>
<dbReference type="GO" id="GO:0006351">
    <property type="term" value="P:DNA-templated transcription"/>
    <property type="evidence" value="ECO:0007669"/>
    <property type="project" value="InterPro"/>
</dbReference>
<dbReference type="CDD" id="cd00067">
    <property type="entry name" value="GAL4"/>
    <property type="match status" value="1"/>
</dbReference>
<dbReference type="AlphaFoldDB" id="A0A9W9FAP6"/>
<keyword evidence="1" id="KW-0479">Metal-binding</keyword>
<evidence type="ECO:0000256" key="5">
    <source>
        <dbReference type="ARBA" id="ARBA00023242"/>
    </source>
</evidence>
<dbReference type="SUPFAM" id="SSF57701">
    <property type="entry name" value="Zn2/Cys6 DNA-binding domain"/>
    <property type="match status" value="1"/>
</dbReference>
<dbReference type="PANTHER" id="PTHR46910">
    <property type="entry name" value="TRANSCRIPTION FACTOR PDR1"/>
    <property type="match status" value="1"/>
</dbReference>
<dbReference type="InterPro" id="IPR050987">
    <property type="entry name" value="AtrR-like"/>
</dbReference>
<evidence type="ECO:0000256" key="4">
    <source>
        <dbReference type="ARBA" id="ARBA00023163"/>
    </source>
</evidence>
<keyword evidence="9" id="KW-1185">Reference proteome</keyword>
<reference evidence="8" key="1">
    <citation type="submission" date="2022-11" db="EMBL/GenBank/DDBJ databases">
        <authorList>
            <person name="Petersen C."/>
        </authorList>
    </citation>
    <scope>NUCLEOTIDE SEQUENCE</scope>
    <source>
        <strain evidence="8">IBT 30069</strain>
    </source>
</reference>
<dbReference type="Gene3D" id="4.10.240.10">
    <property type="entry name" value="Zn(2)-C6 fungal-type DNA-binding domain"/>
    <property type="match status" value="1"/>
</dbReference>
<keyword evidence="2" id="KW-0805">Transcription regulation</keyword>
<dbReference type="Pfam" id="PF04082">
    <property type="entry name" value="Fungal_trans"/>
    <property type="match status" value="1"/>
</dbReference>
<dbReference type="Proteomes" id="UP001149165">
    <property type="component" value="Unassembled WGS sequence"/>
</dbReference>
<comment type="caution">
    <text evidence="8">The sequence shown here is derived from an EMBL/GenBank/DDBJ whole genome shotgun (WGS) entry which is preliminary data.</text>
</comment>
<evidence type="ECO:0000256" key="2">
    <source>
        <dbReference type="ARBA" id="ARBA00023015"/>
    </source>
</evidence>
<gene>
    <name evidence="8" type="ORF">N7456_007444</name>
</gene>
<evidence type="ECO:0000256" key="1">
    <source>
        <dbReference type="ARBA" id="ARBA00022723"/>
    </source>
</evidence>
<dbReference type="Pfam" id="PF00172">
    <property type="entry name" value="Zn_clus"/>
    <property type="match status" value="1"/>
</dbReference>
<dbReference type="SMART" id="SM00906">
    <property type="entry name" value="Fungal_trans"/>
    <property type="match status" value="1"/>
</dbReference>
<sequence>MPGNTLHKPPLTGLAARRRKISKACDFCREHRVRCEAVTPCPQCVANEVTCTRSLSSQNPKRKILARRTAAAEPQSINRPSQNTSSASALPSPTAPIPTPSSAENLAWTSQKTDSILGFIARMNAFCSSVSEISPSSTSDGQHLANNSPFPTRNLQYTQNTECDLSTGQTKHLMRIFWTRLRPRMPIVQWEDLSTSDENIRGTSSPLQDAIKAYSLHSIYSSGLYTRLVGLNWSQFHKKDTLVGMPYFQRSLSAISQFTILEHPTISAMQCYCYLALYLLDTGHHQAAYNIVGLGLRISQSLNYMDERHGGYRECQLFRRVWWTLIHLDFRCSRHLGKPVSTNIDELIHLLPSREPEDVNLSNGMLYHTESVRLTAAALKVNESMDRENSLFPKNTAGPRHFEARAVALSGSLYNLQNWRNELPKEKSFTKMDFDVPDVLPNPTETLTNESQVSDQCSTLGLLNTLLSLQYHNIMVGLHRVFIQFPNSALIPRSTPNADTHAATALNHALTMIKIAHETMEVQDFLYGIPELYQYLWNAAITIIGFMLAYPSCHRCLRSRKYLDLALEVFNSVSKENFSANRASALIQQLLAKVDTLVQAFEFGYPTQGISSSSTFSTEPLSLVNHTSQSVDTTSPTDEFIPYGYNTDKLGSWTDMINLDAWPSYCNEVNEAFMDPSEFFTSFDL</sequence>
<keyword evidence="5" id="KW-0539">Nucleus</keyword>
<feature type="region of interest" description="Disordered" evidence="6">
    <location>
        <begin position="56"/>
        <end position="106"/>
    </location>
</feature>
<keyword evidence="4" id="KW-0804">Transcription</keyword>
<reference evidence="8" key="2">
    <citation type="journal article" date="2023" name="IMA Fungus">
        <title>Comparative genomic study of the Penicillium genus elucidates a diverse pangenome and 15 lateral gene transfer events.</title>
        <authorList>
            <person name="Petersen C."/>
            <person name="Sorensen T."/>
            <person name="Nielsen M.R."/>
            <person name="Sondergaard T.E."/>
            <person name="Sorensen J.L."/>
            <person name="Fitzpatrick D.A."/>
            <person name="Frisvad J.C."/>
            <person name="Nielsen K.L."/>
        </authorList>
    </citation>
    <scope>NUCLEOTIDE SEQUENCE</scope>
    <source>
        <strain evidence="8">IBT 30069</strain>
    </source>
</reference>
<dbReference type="GO" id="GO:0000981">
    <property type="term" value="F:DNA-binding transcription factor activity, RNA polymerase II-specific"/>
    <property type="evidence" value="ECO:0007669"/>
    <property type="project" value="InterPro"/>
</dbReference>
<dbReference type="EMBL" id="JAPQKH010000005">
    <property type="protein sequence ID" value="KAJ5096723.1"/>
    <property type="molecule type" value="Genomic_DNA"/>
</dbReference>
<dbReference type="InterPro" id="IPR036864">
    <property type="entry name" value="Zn2-C6_fun-type_DNA-bd_sf"/>
</dbReference>